<organism evidence="2 3">
    <name type="scientific">Aporhodopirellula aestuarii</name>
    <dbReference type="NCBI Taxonomy" id="2950107"/>
    <lineage>
        <taxon>Bacteria</taxon>
        <taxon>Pseudomonadati</taxon>
        <taxon>Planctomycetota</taxon>
        <taxon>Planctomycetia</taxon>
        <taxon>Pirellulales</taxon>
        <taxon>Pirellulaceae</taxon>
        <taxon>Aporhodopirellula</taxon>
    </lineage>
</organism>
<evidence type="ECO:0008006" key="4">
    <source>
        <dbReference type="Google" id="ProtNLM"/>
    </source>
</evidence>
<feature type="transmembrane region" description="Helical" evidence="1">
    <location>
        <begin position="33"/>
        <end position="51"/>
    </location>
</feature>
<evidence type="ECO:0000256" key="1">
    <source>
        <dbReference type="SAM" id="Phobius"/>
    </source>
</evidence>
<dbReference type="RefSeq" id="WP_250931185.1">
    <property type="nucleotide sequence ID" value="NZ_JAMQBK010000061.1"/>
</dbReference>
<evidence type="ECO:0000313" key="3">
    <source>
        <dbReference type="Proteomes" id="UP001202961"/>
    </source>
</evidence>
<evidence type="ECO:0000313" key="2">
    <source>
        <dbReference type="EMBL" id="MCM2373425.1"/>
    </source>
</evidence>
<reference evidence="2 3" key="1">
    <citation type="journal article" date="2022" name="Syst. Appl. Microbiol.">
        <title>Rhodopirellula aestuarii sp. nov., a novel member of the genus Rhodopirellula isolated from brackish sediments collected in the Tagus River estuary, Portugal.</title>
        <authorList>
            <person name="Vitorino I.R."/>
            <person name="Klimek D."/>
            <person name="Calusinska M."/>
            <person name="Lobo-da-Cunha A."/>
            <person name="Vasconcelos V."/>
            <person name="Lage O.M."/>
        </authorList>
    </citation>
    <scope>NUCLEOTIDE SEQUENCE [LARGE SCALE GENOMIC DNA]</scope>
    <source>
        <strain evidence="2 3">ICT_H3.1</strain>
    </source>
</reference>
<name>A0ABT0U930_9BACT</name>
<comment type="caution">
    <text evidence="2">The sequence shown here is derived from an EMBL/GenBank/DDBJ whole genome shotgun (WGS) entry which is preliminary data.</text>
</comment>
<keyword evidence="1" id="KW-1133">Transmembrane helix</keyword>
<dbReference type="Proteomes" id="UP001202961">
    <property type="component" value="Unassembled WGS sequence"/>
</dbReference>
<keyword evidence="1" id="KW-0472">Membrane</keyword>
<proteinExistence type="predicted"/>
<dbReference type="EMBL" id="JAMQBK010000061">
    <property type="protein sequence ID" value="MCM2373425.1"/>
    <property type="molecule type" value="Genomic_DNA"/>
</dbReference>
<keyword evidence="1" id="KW-0812">Transmembrane</keyword>
<protein>
    <recommendedName>
        <fullName evidence="4">Lipoprotein</fullName>
    </recommendedName>
</protein>
<keyword evidence="3" id="KW-1185">Reference proteome</keyword>
<gene>
    <name evidence="2" type="ORF">NB063_22670</name>
</gene>
<accession>A0ABT0U930</accession>
<sequence length="199" mass="21721">MPKPRDQTKPDRKDPEWGFQTRGPLIATVSRLATIRVLSIIILFLVAGCAVEKPTHTLTPLGATLPDEALDALRHGSEFTLYSLDPALIDPAPNSGRFHNYRVLGTTDPADPDRQSLVDALARGVAESVGAIAACFDPRHGIRVVHDQKQHDFVICFDCLQIHWYVDGDGRRSVLTSESPVAVFNAVLSRASVPLPDPP</sequence>